<evidence type="ECO:0000313" key="1">
    <source>
        <dbReference type="EMBL" id="JAP15579.1"/>
    </source>
</evidence>
<accession>A0A0V0H7Z2</accession>
<name>A0A0V0H7Z2_SOLCH</name>
<protein>
    <submittedName>
        <fullName evidence="1">Putative ovule protein</fullName>
    </submittedName>
</protein>
<dbReference type="AlphaFoldDB" id="A0A0V0H7Z2"/>
<reference evidence="1" key="1">
    <citation type="submission" date="2015-12" db="EMBL/GenBank/DDBJ databases">
        <title>Gene expression during late stages of embryo sac development: a critical building block for successful pollen-pistil interactions.</title>
        <authorList>
            <person name="Liu Y."/>
            <person name="Joly V."/>
            <person name="Sabar M."/>
            <person name="Matton D.P."/>
        </authorList>
    </citation>
    <scope>NUCLEOTIDE SEQUENCE</scope>
</reference>
<proteinExistence type="predicted"/>
<sequence>QLVLKKNSSKNVKIPLICTMGSFSLEHDLLFHMVRTRASIISSKLYFHASLLYFQATNFVYGVALCGGARNLAKGVLN</sequence>
<feature type="non-terminal residue" evidence="1">
    <location>
        <position position="1"/>
    </location>
</feature>
<organism evidence="1">
    <name type="scientific">Solanum chacoense</name>
    <name type="common">Chaco potato</name>
    <dbReference type="NCBI Taxonomy" id="4108"/>
    <lineage>
        <taxon>Eukaryota</taxon>
        <taxon>Viridiplantae</taxon>
        <taxon>Streptophyta</taxon>
        <taxon>Embryophyta</taxon>
        <taxon>Tracheophyta</taxon>
        <taxon>Spermatophyta</taxon>
        <taxon>Magnoliopsida</taxon>
        <taxon>eudicotyledons</taxon>
        <taxon>Gunneridae</taxon>
        <taxon>Pentapetalae</taxon>
        <taxon>asterids</taxon>
        <taxon>lamiids</taxon>
        <taxon>Solanales</taxon>
        <taxon>Solanaceae</taxon>
        <taxon>Solanoideae</taxon>
        <taxon>Solaneae</taxon>
        <taxon>Solanum</taxon>
    </lineage>
</organism>
<dbReference type="EMBL" id="GEDG01024970">
    <property type="protein sequence ID" value="JAP15579.1"/>
    <property type="molecule type" value="Transcribed_RNA"/>
</dbReference>